<evidence type="ECO:0000313" key="3">
    <source>
        <dbReference type="EMBL" id="CZR60482.1"/>
    </source>
</evidence>
<feature type="signal peptide" evidence="2">
    <location>
        <begin position="1"/>
        <end position="19"/>
    </location>
</feature>
<dbReference type="EMBL" id="FJOG01000016">
    <property type="protein sequence ID" value="CZR60482.1"/>
    <property type="molecule type" value="Genomic_DNA"/>
</dbReference>
<evidence type="ECO:0000256" key="1">
    <source>
        <dbReference type="SAM" id="MobiDB-lite"/>
    </source>
</evidence>
<dbReference type="AlphaFoldDB" id="A0A1L7X631"/>
<gene>
    <name evidence="3" type="ORF">PAC_10378</name>
</gene>
<keyword evidence="2" id="KW-0732">Signal</keyword>
<keyword evidence="4" id="KW-1185">Reference proteome</keyword>
<feature type="compositionally biased region" description="Low complexity" evidence="1">
    <location>
        <begin position="114"/>
        <end position="123"/>
    </location>
</feature>
<name>A0A1L7X631_9HELO</name>
<protein>
    <submittedName>
        <fullName evidence="3">Uncharacterized protein</fullName>
    </submittedName>
</protein>
<feature type="region of interest" description="Disordered" evidence="1">
    <location>
        <begin position="114"/>
        <end position="135"/>
    </location>
</feature>
<feature type="chain" id="PRO_5009875230" evidence="2">
    <location>
        <begin position="20"/>
        <end position="162"/>
    </location>
</feature>
<organism evidence="3 4">
    <name type="scientific">Phialocephala subalpina</name>
    <dbReference type="NCBI Taxonomy" id="576137"/>
    <lineage>
        <taxon>Eukaryota</taxon>
        <taxon>Fungi</taxon>
        <taxon>Dikarya</taxon>
        <taxon>Ascomycota</taxon>
        <taxon>Pezizomycotina</taxon>
        <taxon>Leotiomycetes</taxon>
        <taxon>Helotiales</taxon>
        <taxon>Mollisiaceae</taxon>
        <taxon>Phialocephala</taxon>
        <taxon>Phialocephala fortinii species complex</taxon>
    </lineage>
</organism>
<proteinExistence type="predicted"/>
<evidence type="ECO:0000313" key="4">
    <source>
        <dbReference type="Proteomes" id="UP000184330"/>
    </source>
</evidence>
<sequence>MGAVLYVLAYLCLFTIGLSWSWLPVQRTVNTCLLSEVEQNAATNLQILILTHCSPVQPIIENISSTNTAKPHKLKSNGKTVARAHCRWKEDGEALWTQRERIRGITGSPRCHSMMLSSRSSTSHPETVNKEQLDEDARKLQEWIDYQNVKENWKKSNGDDDD</sequence>
<evidence type="ECO:0000256" key="2">
    <source>
        <dbReference type="SAM" id="SignalP"/>
    </source>
</evidence>
<accession>A0A1L7X631</accession>
<reference evidence="3 4" key="1">
    <citation type="submission" date="2016-03" db="EMBL/GenBank/DDBJ databases">
        <authorList>
            <person name="Ploux O."/>
        </authorList>
    </citation>
    <scope>NUCLEOTIDE SEQUENCE [LARGE SCALE GENOMIC DNA]</scope>
    <source>
        <strain evidence="3 4">UAMH 11012</strain>
    </source>
</reference>
<dbReference type="Proteomes" id="UP000184330">
    <property type="component" value="Unassembled WGS sequence"/>
</dbReference>